<organism evidence="8 9">
    <name type="scientific">Flexivirga aerilata</name>
    <dbReference type="NCBI Taxonomy" id="1656889"/>
    <lineage>
        <taxon>Bacteria</taxon>
        <taxon>Bacillati</taxon>
        <taxon>Actinomycetota</taxon>
        <taxon>Actinomycetes</taxon>
        <taxon>Micrococcales</taxon>
        <taxon>Dermacoccaceae</taxon>
        <taxon>Flexivirga</taxon>
    </lineage>
</organism>
<dbReference type="AlphaFoldDB" id="A0A849AET9"/>
<dbReference type="InterPro" id="IPR020617">
    <property type="entry name" value="Thiolase_C"/>
</dbReference>
<comment type="similarity">
    <text evidence="1 5">Belongs to the thiolase-like superfamily. Thiolase family.</text>
</comment>
<dbReference type="PIRSF" id="PIRSF000429">
    <property type="entry name" value="Ac-CoA_Ac_transf"/>
    <property type="match status" value="1"/>
</dbReference>
<dbReference type="CDD" id="cd00751">
    <property type="entry name" value="thiolase"/>
    <property type="match status" value="1"/>
</dbReference>
<feature type="domain" description="Thiolase C-terminal" evidence="7">
    <location>
        <begin position="282"/>
        <end position="423"/>
    </location>
</feature>
<keyword evidence="9" id="KW-1185">Reference proteome</keyword>
<evidence type="ECO:0000256" key="2">
    <source>
        <dbReference type="ARBA" id="ARBA00022679"/>
    </source>
</evidence>
<dbReference type="NCBIfam" id="NF006740">
    <property type="entry name" value="PRK09268.1"/>
    <property type="match status" value="1"/>
</dbReference>
<proteinExistence type="inferred from homology"/>
<reference evidence="8 9" key="1">
    <citation type="submission" date="2020-05" db="EMBL/GenBank/DDBJ databases">
        <title>Flexivirga sp. ID2601S isolated from air conditioner.</title>
        <authorList>
            <person name="Kim D.H."/>
        </authorList>
    </citation>
    <scope>NUCLEOTIDE SEQUENCE [LARGE SCALE GENOMIC DNA]</scope>
    <source>
        <strain evidence="8 9">ID2601S</strain>
    </source>
</reference>
<protein>
    <submittedName>
        <fullName evidence="8">Acetyl-CoA C-acetyltransferase</fullName>
        <ecNumber evidence="8">2.3.1.9</ecNumber>
    </submittedName>
</protein>
<dbReference type="EMBL" id="JABENB010000001">
    <property type="protein sequence ID" value="NNG38949.1"/>
    <property type="molecule type" value="Genomic_DNA"/>
</dbReference>
<comment type="caution">
    <text evidence="8">The sequence shown here is derived from an EMBL/GenBank/DDBJ whole genome shotgun (WGS) entry which is preliminary data.</text>
</comment>
<name>A0A849AET9_9MICO</name>
<keyword evidence="3 5" id="KW-0012">Acyltransferase</keyword>
<evidence type="ECO:0000313" key="8">
    <source>
        <dbReference type="EMBL" id="NNG38949.1"/>
    </source>
</evidence>
<accession>A0A849AET9</accession>
<dbReference type="InterPro" id="IPR020616">
    <property type="entry name" value="Thiolase_N"/>
</dbReference>
<dbReference type="PANTHER" id="PTHR42689:SF1">
    <property type="entry name" value="ACETYL-COA ACYLTRANSFERASE FADA2 (3-KETOACYL-COA THIOLASE) (BETA-KETOTHIOLASE)-RELATED"/>
    <property type="match status" value="1"/>
</dbReference>
<evidence type="ECO:0000256" key="4">
    <source>
        <dbReference type="PIRSR" id="PIRSR000429-1"/>
    </source>
</evidence>
<evidence type="ECO:0000259" key="6">
    <source>
        <dbReference type="Pfam" id="PF00108"/>
    </source>
</evidence>
<evidence type="ECO:0000256" key="5">
    <source>
        <dbReference type="RuleBase" id="RU003557"/>
    </source>
</evidence>
<dbReference type="RefSeq" id="WP_171153263.1">
    <property type="nucleotide sequence ID" value="NZ_JABENB010000001.1"/>
</dbReference>
<dbReference type="EC" id="2.3.1.9" evidence="8"/>
<dbReference type="InterPro" id="IPR016039">
    <property type="entry name" value="Thiolase-like"/>
</dbReference>
<sequence>MSPRDVYVLGGNRIPFVRSGGKYLKASNQDMLTSAIDGLVSRYGLAGERLGEVAAGAVLKHSRDFNLTRESVLGSHLSPTTPAYDVQQACGTGLEAAILVANKIALGQIDSAIAGGTDTTSDAPLSINDGLRRTLMKANYAKTPQQRISAVLKIRPAQLAPEQPTNGEPRTGLSMGEHQAITTKEWGITREAQDELTALSHQNLAAAYDRGFFDDLITPYLGVTKDNNLRPDSTVEKLAKLKPVFGKGEGATMTAGNSTPLTDGASAVLLGTKEWADEHKITPLARFVDGETAAVDYVTGNEGLLMAPPYAIARLLQRNNLTLQDFDFYEIHEAFASTVLCHLAAMESAEFCKEKLGLEAPLGSIDRSKLNVNGSSLAAGHPFAATGGRIIASAAKQLHEKGSGRALISICAAGGLGVVAILEAA</sequence>
<keyword evidence="2 5" id="KW-0808">Transferase</keyword>
<dbReference type="Pfam" id="PF02803">
    <property type="entry name" value="Thiolase_C"/>
    <property type="match status" value="1"/>
</dbReference>
<dbReference type="NCBIfam" id="TIGR01930">
    <property type="entry name" value="AcCoA-C-Actrans"/>
    <property type="match status" value="1"/>
</dbReference>
<evidence type="ECO:0000256" key="3">
    <source>
        <dbReference type="ARBA" id="ARBA00023315"/>
    </source>
</evidence>
<dbReference type="InterPro" id="IPR050521">
    <property type="entry name" value="3-ketoacyl-CoA_Thiolase"/>
</dbReference>
<evidence type="ECO:0000256" key="1">
    <source>
        <dbReference type="ARBA" id="ARBA00010982"/>
    </source>
</evidence>
<dbReference type="GO" id="GO:0003985">
    <property type="term" value="F:acetyl-CoA C-acetyltransferase activity"/>
    <property type="evidence" value="ECO:0007669"/>
    <property type="project" value="UniProtKB-EC"/>
</dbReference>
<gene>
    <name evidence="8" type="ORF">HJ588_06635</name>
</gene>
<dbReference type="SUPFAM" id="SSF53901">
    <property type="entry name" value="Thiolase-like"/>
    <property type="match status" value="2"/>
</dbReference>
<evidence type="ECO:0000313" key="9">
    <source>
        <dbReference type="Proteomes" id="UP000557772"/>
    </source>
</evidence>
<dbReference type="Pfam" id="PF00108">
    <property type="entry name" value="Thiolase_N"/>
    <property type="match status" value="1"/>
</dbReference>
<feature type="active site" description="Proton acceptor" evidence="4">
    <location>
        <position position="411"/>
    </location>
</feature>
<dbReference type="Gene3D" id="3.40.47.10">
    <property type="match status" value="1"/>
</dbReference>
<dbReference type="InterPro" id="IPR002155">
    <property type="entry name" value="Thiolase"/>
</dbReference>
<feature type="domain" description="Thiolase N-terminal" evidence="6">
    <location>
        <begin position="6"/>
        <end position="272"/>
    </location>
</feature>
<evidence type="ECO:0000259" key="7">
    <source>
        <dbReference type="Pfam" id="PF02803"/>
    </source>
</evidence>
<dbReference type="PANTHER" id="PTHR42689">
    <property type="entry name" value="ACETYL-COA ACYLTRANSFERASE FADA2 (3-KETOACYL-COA THIOLASE) (BETA-KETOTHIOLASE)-RELATED"/>
    <property type="match status" value="1"/>
</dbReference>
<feature type="active site" description="Acyl-thioester intermediate" evidence="4">
    <location>
        <position position="90"/>
    </location>
</feature>
<feature type="active site" description="Proton acceptor" evidence="4">
    <location>
        <position position="381"/>
    </location>
</feature>
<dbReference type="Proteomes" id="UP000557772">
    <property type="component" value="Unassembled WGS sequence"/>
</dbReference>
<dbReference type="GO" id="GO:0005829">
    <property type="term" value="C:cytosol"/>
    <property type="evidence" value="ECO:0007669"/>
    <property type="project" value="TreeGrafter"/>
</dbReference>